<accession>A0A1G2RFE5</accession>
<protein>
    <recommendedName>
        <fullName evidence="3">DUF218 domain-containing protein</fullName>
    </recommendedName>
</protein>
<dbReference type="EMBL" id="MHUB01000017">
    <property type="protein sequence ID" value="OHA70781.1"/>
    <property type="molecule type" value="Genomic_DNA"/>
</dbReference>
<evidence type="ECO:0008006" key="3">
    <source>
        <dbReference type="Google" id="ProtNLM"/>
    </source>
</evidence>
<evidence type="ECO:0000313" key="1">
    <source>
        <dbReference type="EMBL" id="OHA70781.1"/>
    </source>
</evidence>
<dbReference type="Proteomes" id="UP000178613">
    <property type="component" value="Unassembled WGS sequence"/>
</dbReference>
<name>A0A1G2RFE5_9BACT</name>
<comment type="caution">
    <text evidence="1">The sequence shown here is derived from an EMBL/GenBank/DDBJ whole genome shotgun (WGS) entry which is preliminary data.</text>
</comment>
<sequence>MSIRRWQPKTAVLLHVFDCRLTQEEWFRVMWGTPALPGRIPTAVAAALESSAEVLLVFRDKFCYMPEPDGRNEAEVIHDTLFGNFDKLTEFASSFPVFGHFIPEDIRQVMSIFRISDRYVVNTDDEVREALPILKEMGIEHVVFVSSFDHISRVAQRVGEFWAGEPLASNSSFRPAPALHSGGSMKDVIVMEPSIVRALWLVHPKRLLGLRGNPEALARVDVVLSEVGV</sequence>
<dbReference type="AlphaFoldDB" id="A0A1G2RFE5"/>
<gene>
    <name evidence="1" type="ORF">A3D64_01810</name>
</gene>
<organism evidence="1 2">
    <name type="scientific">Candidatus Wildermuthbacteria bacterium RIFCSPHIGHO2_02_FULL_49_9</name>
    <dbReference type="NCBI Taxonomy" id="1802456"/>
    <lineage>
        <taxon>Bacteria</taxon>
        <taxon>Candidatus Wildermuthiibacteriota</taxon>
    </lineage>
</organism>
<evidence type="ECO:0000313" key="2">
    <source>
        <dbReference type="Proteomes" id="UP000178613"/>
    </source>
</evidence>
<reference evidence="1 2" key="1">
    <citation type="journal article" date="2016" name="Nat. Commun.">
        <title>Thousands of microbial genomes shed light on interconnected biogeochemical processes in an aquifer system.</title>
        <authorList>
            <person name="Anantharaman K."/>
            <person name="Brown C.T."/>
            <person name="Hug L.A."/>
            <person name="Sharon I."/>
            <person name="Castelle C.J."/>
            <person name="Probst A.J."/>
            <person name="Thomas B.C."/>
            <person name="Singh A."/>
            <person name="Wilkins M.J."/>
            <person name="Karaoz U."/>
            <person name="Brodie E.L."/>
            <person name="Williams K.H."/>
            <person name="Hubbard S.S."/>
            <person name="Banfield J.F."/>
        </authorList>
    </citation>
    <scope>NUCLEOTIDE SEQUENCE [LARGE SCALE GENOMIC DNA]</scope>
</reference>
<proteinExistence type="predicted"/>